<keyword evidence="3" id="KW-1185">Reference proteome</keyword>
<name>A0AAD5XTU2_9FUNG</name>
<reference evidence="2" key="1">
    <citation type="submission" date="2020-05" db="EMBL/GenBank/DDBJ databases">
        <title>Phylogenomic resolution of chytrid fungi.</title>
        <authorList>
            <person name="Stajich J.E."/>
            <person name="Amses K."/>
            <person name="Simmons R."/>
            <person name="Seto K."/>
            <person name="Myers J."/>
            <person name="Bonds A."/>
            <person name="Quandt C.A."/>
            <person name="Barry K."/>
            <person name="Liu P."/>
            <person name="Grigoriev I."/>
            <person name="Longcore J.E."/>
            <person name="James T.Y."/>
        </authorList>
    </citation>
    <scope>NUCLEOTIDE SEQUENCE</scope>
    <source>
        <strain evidence="2">JEL0476</strain>
    </source>
</reference>
<feature type="compositionally biased region" description="Basic residues" evidence="1">
    <location>
        <begin position="41"/>
        <end position="56"/>
    </location>
</feature>
<evidence type="ECO:0000256" key="1">
    <source>
        <dbReference type="SAM" id="MobiDB-lite"/>
    </source>
</evidence>
<accession>A0AAD5XTU2</accession>
<gene>
    <name evidence="2" type="ORF">HK099_007174</name>
</gene>
<dbReference type="EMBL" id="JADGJW010000673">
    <property type="protein sequence ID" value="KAJ3213829.1"/>
    <property type="molecule type" value="Genomic_DNA"/>
</dbReference>
<dbReference type="AlphaFoldDB" id="A0AAD5XTU2"/>
<evidence type="ECO:0000313" key="2">
    <source>
        <dbReference type="EMBL" id="KAJ3213829.1"/>
    </source>
</evidence>
<comment type="caution">
    <text evidence="2">The sequence shown here is derived from an EMBL/GenBank/DDBJ whole genome shotgun (WGS) entry which is preliminary data.</text>
</comment>
<evidence type="ECO:0000313" key="3">
    <source>
        <dbReference type="Proteomes" id="UP001211065"/>
    </source>
</evidence>
<proteinExistence type="predicted"/>
<dbReference type="Proteomes" id="UP001211065">
    <property type="component" value="Unassembled WGS sequence"/>
</dbReference>
<feature type="non-terminal residue" evidence="2">
    <location>
        <position position="97"/>
    </location>
</feature>
<sequence length="97" mass="11290">MRINPVSADAKFDLIYDLNSLRWTQVVKRSYSKSTKGKSISTKKKEGKKGEKKPKKSYNNSIKKNTKKQNFKDLLSEKFENFKKNLSMNLNNLTLDN</sequence>
<feature type="region of interest" description="Disordered" evidence="1">
    <location>
        <begin position="29"/>
        <end position="69"/>
    </location>
</feature>
<protein>
    <submittedName>
        <fullName evidence="2">Uncharacterized protein</fullName>
    </submittedName>
</protein>
<organism evidence="2 3">
    <name type="scientific">Clydaea vesicula</name>
    <dbReference type="NCBI Taxonomy" id="447962"/>
    <lineage>
        <taxon>Eukaryota</taxon>
        <taxon>Fungi</taxon>
        <taxon>Fungi incertae sedis</taxon>
        <taxon>Chytridiomycota</taxon>
        <taxon>Chytridiomycota incertae sedis</taxon>
        <taxon>Chytridiomycetes</taxon>
        <taxon>Lobulomycetales</taxon>
        <taxon>Lobulomycetaceae</taxon>
        <taxon>Clydaea</taxon>
    </lineage>
</organism>